<protein>
    <submittedName>
        <fullName evidence="1">Uncharacterized protein</fullName>
    </submittedName>
</protein>
<reference evidence="1 2" key="1">
    <citation type="submission" date="2017-12" db="EMBL/GenBank/DDBJ databases">
        <title>Genomes of bacteria within cyanobacterial aggregates.</title>
        <authorList>
            <person name="Cai H."/>
        </authorList>
    </citation>
    <scope>NUCLEOTIDE SEQUENCE [LARGE SCALE GENOMIC DNA]</scope>
    <source>
        <strain evidence="1 2">TH16</strain>
        <plasmid evidence="1 2">unnamed1</plasmid>
    </source>
</reference>
<evidence type="ECO:0000313" key="1">
    <source>
        <dbReference type="EMBL" id="AUN33488.1"/>
    </source>
</evidence>
<dbReference type="AlphaFoldDB" id="A0A2K9NK71"/>
<dbReference type="InterPro" id="IPR036388">
    <property type="entry name" value="WH-like_DNA-bd_sf"/>
</dbReference>
<geneLocation type="plasmid" evidence="1 2">
    <name>unnamed1</name>
</geneLocation>
<keyword evidence="1" id="KW-0614">Plasmid</keyword>
<organism evidence="1 2">
    <name type="scientific">Niveispirillum cyanobacteriorum</name>
    <dbReference type="NCBI Taxonomy" id="1612173"/>
    <lineage>
        <taxon>Bacteria</taxon>
        <taxon>Pseudomonadati</taxon>
        <taxon>Pseudomonadota</taxon>
        <taxon>Alphaproteobacteria</taxon>
        <taxon>Rhodospirillales</taxon>
        <taxon>Azospirillaceae</taxon>
        <taxon>Niveispirillum</taxon>
    </lineage>
</organism>
<keyword evidence="2" id="KW-1185">Reference proteome</keyword>
<evidence type="ECO:0000313" key="2">
    <source>
        <dbReference type="Proteomes" id="UP000234752"/>
    </source>
</evidence>
<accession>A0A2K9NK71</accession>
<name>A0A2K9NK71_9PROT</name>
<gene>
    <name evidence="1" type="ORF">C0V82_24385</name>
</gene>
<dbReference type="EMBL" id="CP025613">
    <property type="protein sequence ID" value="AUN33488.1"/>
    <property type="molecule type" value="Genomic_DNA"/>
</dbReference>
<proteinExistence type="predicted"/>
<dbReference type="RefSeq" id="WP_054167621.1">
    <property type="nucleotide sequence ID" value="NZ_BMGN01000001.1"/>
</dbReference>
<dbReference type="Proteomes" id="UP000234752">
    <property type="component" value="Plasmid unnamed1"/>
</dbReference>
<dbReference type="KEGG" id="ncb:C0V82_24385"/>
<dbReference type="Gene3D" id="1.10.10.10">
    <property type="entry name" value="Winged helix-like DNA-binding domain superfamily/Winged helix DNA-binding domain"/>
    <property type="match status" value="1"/>
</dbReference>
<dbReference type="OrthoDB" id="8480841at2"/>
<sequence>MEQPAISDDDLFRWLGFLEDYARDWDRAFENRPGYFTQEYWYLFVGCTVSHWRGSPLTVSAACQTMKSGSNRTREDRIKRAVDDGYLEKRRADLDGRNALVVPTPKLEQVIRGHFQRTLHMARQAIA</sequence>